<sequence length="466" mass="49164">MDSGARCPGGGSAAAPARAPGLRVVLLPALGPLRSCHPSSSSCFTAHCSPHSGGPGGSRRRGRYSCASLTTRRVPGVASLFLEVFRALWRLSSWAPAHLSPSQFAAGSRHAAHSTWESGGGCATGDAPIWAPWPPGGPQGTPPPRRPGPGHRAPTRGPAFFPRLSFPSRWIPRGTPLKAPRRTSARAPARPTPLQPAAGTPHAAHPSRGSGGAPPQGDPLKRLLRRSGGSRRIPSSRRLGRRGSGSAPPGMRATQHGASGASLVGQGCAASPVRGGPRPEVQRRLYFVPYGAQGPRHPHQGADRSASASSRRSSSDGHFGIRAAAHERGLISPPLTSTGPQWDGETAGTAGAAPPNRQIVVLRLEKCTTAVQQTSPISMGQQVYIRNFVRRWRDSKFKGPYLVIQSTPTAVKVEGRKPWIHLSDVRLAPASCHALPSSQELLEEGKEKDEGQRPFKDASGVTIRYC</sequence>
<evidence type="ECO:0000256" key="4">
    <source>
        <dbReference type="ARBA" id="ARBA00022759"/>
    </source>
</evidence>
<feature type="compositionally biased region" description="Pro residues" evidence="6">
    <location>
        <begin position="131"/>
        <end position="147"/>
    </location>
</feature>
<feature type="domain" description="Murine leukemia virus integrase C-terminal" evidence="7">
    <location>
        <begin position="379"/>
        <end position="428"/>
    </location>
</feature>
<keyword evidence="3" id="KW-0540">Nuclease</keyword>
<keyword evidence="9" id="KW-1185">Reference proteome</keyword>
<feature type="region of interest" description="Disordered" evidence="6">
    <location>
        <begin position="113"/>
        <end position="278"/>
    </location>
</feature>
<dbReference type="AlphaFoldDB" id="A0AAV7RT60"/>
<feature type="region of interest" description="Disordered" evidence="6">
    <location>
        <begin position="291"/>
        <end position="354"/>
    </location>
</feature>
<dbReference type="InterPro" id="IPR040643">
    <property type="entry name" value="MLVIN_C"/>
</dbReference>
<evidence type="ECO:0000256" key="5">
    <source>
        <dbReference type="ARBA" id="ARBA00022801"/>
    </source>
</evidence>
<keyword evidence="1" id="KW-0808">Transferase</keyword>
<feature type="compositionally biased region" description="Basic and acidic residues" evidence="6">
    <location>
        <begin position="443"/>
        <end position="456"/>
    </location>
</feature>
<evidence type="ECO:0000256" key="2">
    <source>
        <dbReference type="ARBA" id="ARBA00022695"/>
    </source>
</evidence>
<reference evidence="8" key="1">
    <citation type="journal article" date="2022" name="bioRxiv">
        <title>Sequencing and chromosome-scale assembly of the giantPleurodeles waltlgenome.</title>
        <authorList>
            <person name="Brown T."/>
            <person name="Elewa A."/>
            <person name="Iarovenko S."/>
            <person name="Subramanian E."/>
            <person name="Araus A.J."/>
            <person name="Petzold A."/>
            <person name="Susuki M."/>
            <person name="Suzuki K.-i.T."/>
            <person name="Hayashi T."/>
            <person name="Toyoda A."/>
            <person name="Oliveira C."/>
            <person name="Osipova E."/>
            <person name="Leigh N.D."/>
            <person name="Simon A."/>
            <person name="Yun M.H."/>
        </authorList>
    </citation>
    <scope>NUCLEOTIDE SEQUENCE</scope>
    <source>
        <strain evidence="8">20211129_DDA</strain>
        <tissue evidence="8">Liver</tissue>
    </source>
</reference>
<dbReference type="Gene3D" id="2.30.30.850">
    <property type="match status" value="1"/>
</dbReference>
<protein>
    <recommendedName>
        <fullName evidence="7">Murine leukemia virus integrase C-terminal domain-containing protein</fullName>
    </recommendedName>
</protein>
<proteinExistence type="predicted"/>
<keyword evidence="2" id="KW-0548">Nucleotidyltransferase</keyword>
<feature type="compositionally biased region" description="Basic residues" evidence="6">
    <location>
        <begin position="222"/>
        <end position="241"/>
    </location>
</feature>
<dbReference type="Pfam" id="PF18697">
    <property type="entry name" value="MLVIN_C"/>
    <property type="match status" value="1"/>
</dbReference>
<feature type="compositionally biased region" description="Low complexity" evidence="6">
    <location>
        <begin position="303"/>
        <end position="312"/>
    </location>
</feature>
<gene>
    <name evidence="8" type="ORF">NDU88_006839</name>
</gene>
<comment type="caution">
    <text evidence="8">The sequence shown here is derived from an EMBL/GenBank/DDBJ whole genome shotgun (WGS) entry which is preliminary data.</text>
</comment>
<evidence type="ECO:0000313" key="8">
    <source>
        <dbReference type="EMBL" id="KAJ1154083.1"/>
    </source>
</evidence>
<feature type="region of interest" description="Disordered" evidence="6">
    <location>
        <begin position="442"/>
        <end position="466"/>
    </location>
</feature>
<dbReference type="Proteomes" id="UP001066276">
    <property type="component" value="Chromosome 5"/>
</dbReference>
<dbReference type="EMBL" id="JANPWB010000009">
    <property type="protein sequence ID" value="KAJ1154083.1"/>
    <property type="molecule type" value="Genomic_DNA"/>
</dbReference>
<dbReference type="GO" id="GO:0016787">
    <property type="term" value="F:hydrolase activity"/>
    <property type="evidence" value="ECO:0007669"/>
    <property type="project" value="UniProtKB-KW"/>
</dbReference>
<dbReference type="GO" id="GO:0016779">
    <property type="term" value="F:nucleotidyltransferase activity"/>
    <property type="evidence" value="ECO:0007669"/>
    <property type="project" value="UniProtKB-KW"/>
</dbReference>
<evidence type="ECO:0000259" key="7">
    <source>
        <dbReference type="Pfam" id="PF18697"/>
    </source>
</evidence>
<name>A0AAV7RT60_PLEWA</name>
<keyword evidence="4" id="KW-0255">Endonuclease</keyword>
<evidence type="ECO:0000256" key="3">
    <source>
        <dbReference type="ARBA" id="ARBA00022722"/>
    </source>
</evidence>
<keyword evidence="5" id="KW-0378">Hydrolase</keyword>
<evidence type="ECO:0000256" key="6">
    <source>
        <dbReference type="SAM" id="MobiDB-lite"/>
    </source>
</evidence>
<evidence type="ECO:0000313" key="9">
    <source>
        <dbReference type="Proteomes" id="UP001066276"/>
    </source>
</evidence>
<organism evidence="8 9">
    <name type="scientific">Pleurodeles waltl</name>
    <name type="common">Iberian ribbed newt</name>
    <dbReference type="NCBI Taxonomy" id="8319"/>
    <lineage>
        <taxon>Eukaryota</taxon>
        <taxon>Metazoa</taxon>
        <taxon>Chordata</taxon>
        <taxon>Craniata</taxon>
        <taxon>Vertebrata</taxon>
        <taxon>Euteleostomi</taxon>
        <taxon>Amphibia</taxon>
        <taxon>Batrachia</taxon>
        <taxon>Caudata</taxon>
        <taxon>Salamandroidea</taxon>
        <taxon>Salamandridae</taxon>
        <taxon>Pleurodelinae</taxon>
        <taxon>Pleurodeles</taxon>
    </lineage>
</organism>
<feature type="compositionally biased region" description="Low complexity" evidence="6">
    <location>
        <begin position="150"/>
        <end position="159"/>
    </location>
</feature>
<dbReference type="GO" id="GO:0004519">
    <property type="term" value="F:endonuclease activity"/>
    <property type="evidence" value="ECO:0007669"/>
    <property type="project" value="UniProtKB-KW"/>
</dbReference>
<accession>A0AAV7RT60</accession>
<evidence type="ECO:0000256" key="1">
    <source>
        <dbReference type="ARBA" id="ARBA00022679"/>
    </source>
</evidence>